<dbReference type="GO" id="GO:0005524">
    <property type="term" value="F:ATP binding"/>
    <property type="evidence" value="ECO:0007669"/>
    <property type="project" value="InterPro"/>
</dbReference>
<feature type="transmembrane region" description="Helical" evidence="7">
    <location>
        <begin position="506"/>
        <end position="531"/>
    </location>
</feature>
<reference evidence="10" key="1">
    <citation type="submission" date="2020-11" db="EMBL/GenBank/DDBJ databases">
        <authorList>
            <person name="Tran Van P."/>
        </authorList>
    </citation>
    <scope>NUCLEOTIDE SEQUENCE</scope>
</reference>
<dbReference type="InterPro" id="IPR050352">
    <property type="entry name" value="ABCG_transporters"/>
</dbReference>
<name>A0A7R9ACU8_9CRUS</name>
<dbReference type="InterPro" id="IPR013525">
    <property type="entry name" value="ABC2_TM"/>
</dbReference>
<dbReference type="GO" id="GO:0016887">
    <property type="term" value="F:ATP hydrolysis activity"/>
    <property type="evidence" value="ECO:0007669"/>
    <property type="project" value="InterPro"/>
</dbReference>
<dbReference type="Proteomes" id="UP000677054">
    <property type="component" value="Unassembled WGS sequence"/>
</dbReference>
<keyword evidence="11" id="KW-1185">Reference proteome</keyword>
<feature type="transmembrane region" description="Helical" evidence="7">
    <location>
        <begin position="631"/>
        <end position="655"/>
    </location>
</feature>
<comment type="subcellular location">
    <subcellularLocation>
        <location evidence="1">Membrane</location>
        <topology evidence="1">Multi-pass membrane protein</topology>
    </subcellularLocation>
</comment>
<evidence type="ECO:0000256" key="6">
    <source>
        <dbReference type="ARBA" id="ARBA00023136"/>
    </source>
</evidence>
<keyword evidence="5 7" id="KW-1133">Transmembrane helix</keyword>
<evidence type="ECO:0000259" key="8">
    <source>
        <dbReference type="Pfam" id="PF00005"/>
    </source>
</evidence>
<dbReference type="EMBL" id="CAJPEV010003698">
    <property type="protein sequence ID" value="CAG0900354.1"/>
    <property type="molecule type" value="Genomic_DNA"/>
</dbReference>
<organism evidence="10">
    <name type="scientific">Darwinula stevensoni</name>
    <dbReference type="NCBI Taxonomy" id="69355"/>
    <lineage>
        <taxon>Eukaryota</taxon>
        <taxon>Metazoa</taxon>
        <taxon>Ecdysozoa</taxon>
        <taxon>Arthropoda</taxon>
        <taxon>Crustacea</taxon>
        <taxon>Oligostraca</taxon>
        <taxon>Ostracoda</taxon>
        <taxon>Podocopa</taxon>
        <taxon>Podocopida</taxon>
        <taxon>Darwinulocopina</taxon>
        <taxon>Darwinuloidea</taxon>
        <taxon>Darwinulidae</taxon>
        <taxon>Darwinula</taxon>
    </lineage>
</organism>
<dbReference type="InterPro" id="IPR027417">
    <property type="entry name" value="P-loop_NTPase"/>
</dbReference>
<dbReference type="PANTHER" id="PTHR48041">
    <property type="entry name" value="ABC TRANSPORTER G FAMILY MEMBER 28"/>
    <property type="match status" value="1"/>
</dbReference>
<gene>
    <name evidence="10" type="ORF">DSTB1V02_LOCUS11410</name>
</gene>
<comment type="similarity">
    <text evidence="2">Belongs to the ABC transporter superfamily. ABCG family. Eye pigment precursor importer (TC 3.A.1.204) subfamily.</text>
</comment>
<evidence type="ECO:0000256" key="1">
    <source>
        <dbReference type="ARBA" id="ARBA00004141"/>
    </source>
</evidence>
<dbReference type="AlphaFoldDB" id="A0A7R9ACU8"/>
<dbReference type="GO" id="GO:0140359">
    <property type="term" value="F:ABC-type transporter activity"/>
    <property type="evidence" value="ECO:0007669"/>
    <property type="project" value="InterPro"/>
</dbReference>
<evidence type="ECO:0000256" key="3">
    <source>
        <dbReference type="ARBA" id="ARBA00022448"/>
    </source>
</evidence>
<keyword evidence="4 7" id="KW-0812">Transmembrane</keyword>
<keyword evidence="6 7" id="KW-0472">Membrane</keyword>
<feature type="transmembrane region" description="Helical" evidence="7">
    <location>
        <begin position="386"/>
        <end position="407"/>
    </location>
</feature>
<dbReference type="GO" id="GO:0005886">
    <property type="term" value="C:plasma membrane"/>
    <property type="evidence" value="ECO:0007669"/>
    <property type="project" value="TreeGrafter"/>
</dbReference>
<feature type="domain" description="ABC-2 type transporter transmembrane" evidence="9">
    <location>
        <begin position="369"/>
        <end position="581"/>
    </location>
</feature>
<accession>A0A7R9ACU8</accession>
<dbReference type="OrthoDB" id="66620at2759"/>
<evidence type="ECO:0000259" key="9">
    <source>
        <dbReference type="Pfam" id="PF01061"/>
    </source>
</evidence>
<dbReference type="Pfam" id="PF01061">
    <property type="entry name" value="ABC2_membrane"/>
    <property type="match status" value="1"/>
</dbReference>
<feature type="domain" description="ABC transporter" evidence="8">
    <location>
        <begin position="30"/>
        <end position="232"/>
    </location>
</feature>
<dbReference type="Gene3D" id="3.40.50.300">
    <property type="entry name" value="P-loop containing nucleotide triphosphate hydrolases"/>
    <property type="match status" value="1"/>
</dbReference>
<evidence type="ECO:0000256" key="5">
    <source>
        <dbReference type="ARBA" id="ARBA00022989"/>
    </source>
</evidence>
<evidence type="ECO:0000256" key="7">
    <source>
        <dbReference type="SAM" id="Phobius"/>
    </source>
</evidence>
<keyword evidence="3" id="KW-0813">Transport</keyword>
<evidence type="ECO:0000256" key="2">
    <source>
        <dbReference type="ARBA" id="ARBA00005814"/>
    </source>
</evidence>
<protein>
    <submittedName>
        <fullName evidence="10">Uncharacterized protein</fullName>
    </submittedName>
</protein>
<feature type="transmembrane region" description="Helical" evidence="7">
    <location>
        <begin position="536"/>
        <end position="556"/>
    </location>
</feature>
<sequence length="670" mass="75925">MFSPSELEGTAMLDMLAGTGGFWNRAGGLRGEIIVNGSHLQARKLRHRVAYVQQNQDFQPNMSVRQTLLFHAFLREPGNAARDTDTKGRVRELFMIIFFPHFFRPVRCGRVVSRKSSVKIIRVMSRRFDLSDGIMRFESLIRGPGRHGAHAGVAKFDTCPTQRMITVRFAISAAKRVTIAHSSQINALIEDLGLSQVRHTRVHDLTLSEKLRLNVACHLLLETDLIFLDQPTKGMDIFDTFFLVEYLRQWALRGRIVVTTLNPPTYEIFTMVSRVALLSTGRLMYCGKRREMLPYFAFIEYPCPAYKNPADYYLDLVTLDDLSAEAMLESSQRVKQLAEIFKRRQEPLSDPGPPGVLPPKVHSAGCMTEFLALWVRAMVYTFPNNVIAWAFRVLLAAILSLCIGTIWFDTRTDSRQEQMHVNDRLGFHYLMMGLGIWPSILLDLSDAWSEKAPITRDVSDGLYSKVNFIFCKMLYSTPAAFGVFLAYLIPAYALSGLQGSQGANTFLLYLGFMLLYLYTVRSLALACVYLFSSRHVAAVIVGTVTTLLLLPSGYAIHTDDLQPWVSWLAYASPSKWMYQEVVVEELRSIDEFKCSTNPPTKQEDIIYQLPCGVQTGRQALSFMAFNTKQELILPLLVTGGFLVACHILSIFFFLAKTQLPKRSRSKLERM</sequence>
<proteinExistence type="inferred from homology"/>
<evidence type="ECO:0000313" key="11">
    <source>
        <dbReference type="Proteomes" id="UP000677054"/>
    </source>
</evidence>
<evidence type="ECO:0000313" key="10">
    <source>
        <dbReference type="EMBL" id="CAD7251648.1"/>
    </source>
</evidence>
<dbReference type="InterPro" id="IPR003439">
    <property type="entry name" value="ABC_transporter-like_ATP-bd"/>
</dbReference>
<evidence type="ECO:0000256" key="4">
    <source>
        <dbReference type="ARBA" id="ARBA00022692"/>
    </source>
</evidence>
<dbReference type="EMBL" id="LR903215">
    <property type="protein sequence ID" value="CAD7251648.1"/>
    <property type="molecule type" value="Genomic_DNA"/>
</dbReference>
<dbReference type="SUPFAM" id="SSF52540">
    <property type="entry name" value="P-loop containing nucleoside triphosphate hydrolases"/>
    <property type="match status" value="1"/>
</dbReference>
<dbReference type="Pfam" id="PF00005">
    <property type="entry name" value="ABC_tran"/>
    <property type="match status" value="1"/>
</dbReference>
<feature type="transmembrane region" description="Helical" evidence="7">
    <location>
        <begin position="469"/>
        <end position="494"/>
    </location>
</feature>
<dbReference type="PANTHER" id="PTHR48041:SF89">
    <property type="entry name" value="FI03229P"/>
    <property type="match status" value="1"/>
</dbReference>